<evidence type="ECO:0000313" key="2">
    <source>
        <dbReference type="Proteomes" id="UP000565468"/>
    </source>
</evidence>
<evidence type="ECO:0000313" key="1">
    <source>
        <dbReference type="EMBL" id="NMO94330.1"/>
    </source>
</evidence>
<gene>
    <name evidence="1" type="ORF">HII30_00835</name>
</gene>
<dbReference type="Proteomes" id="UP000565468">
    <property type="component" value="Unassembled WGS sequence"/>
</dbReference>
<accession>A0A848M264</accession>
<reference evidence="1 2" key="1">
    <citation type="submission" date="2020-04" db="EMBL/GenBank/DDBJ databases">
        <title>Paenibacillus algicola sp. nov., a novel marine bacterium producing alginate lyase.</title>
        <authorList>
            <person name="Huang H."/>
        </authorList>
    </citation>
    <scope>NUCLEOTIDE SEQUENCE [LARGE SCALE GENOMIC DNA]</scope>
    <source>
        <strain evidence="1 2">L7-75</strain>
    </source>
</reference>
<proteinExistence type="predicted"/>
<name>A0A848M264_PAELE</name>
<organism evidence="1 2">
    <name type="scientific">Paenibacillus lemnae</name>
    <dbReference type="NCBI Taxonomy" id="1330551"/>
    <lineage>
        <taxon>Bacteria</taxon>
        <taxon>Bacillati</taxon>
        <taxon>Bacillota</taxon>
        <taxon>Bacilli</taxon>
        <taxon>Bacillales</taxon>
        <taxon>Paenibacillaceae</taxon>
        <taxon>Paenibacillus</taxon>
    </lineage>
</organism>
<dbReference type="EMBL" id="JABBPN010000001">
    <property type="protein sequence ID" value="NMO94330.1"/>
    <property type="molecule type" value="Genomic_DNA"/>
</dbReference>
<protein>
    <recommendedName>
        <fullName evidence="3">RHS repeat-associated core domain-containing protein</fullName>
    </recommendedName>
</protein>
<comment type="caution">
    <text evidence="1">The sequence shown here is derived from an EMBL/GenBank/DDBJ whole genome shotgun (WGS) entry which is preliminary data.</text>
</comment>
<dbReference type="AlphaFoldDB" id="A0A848M264"/>
<evidence type="ECO:0008006" key="3">
    <source>
        <dbReference type="Google" id="ProtNLM"/>
    </source>
</evidence>
<keyword evidence="2" id="KW-1185">Reference proteome</keyword>
<sequence length="153" mass="17089">MNRFAYVNGNPVTFVDPLGLDAIQARKSGGMGSSGADNIAKYPKLKEDLKNEEFTSLFKDSSLHPEVVSKSVPIIPGNQLKDVNVIQALTERGSSMCDWAKMESPTYSSPYGNFKFHFYQNLKTGEVSPFDNKMKMNGVDKSYIYPEQMYPKG</sequence>